<dbReference type="Pfam" id="PF12728">
    <property type="entry name" value="HTH_17"/>
    <property type="match status" value="1"/>
</dbReference>
<dbReference type="InterPro" id="IPR010093">
    <property type="entry name" value="SinI_DNA-bd"/>
</dbReference>
<evidence type="ECO:0000259" key="1">
    <source>
        <dbReference type="Pfam" id="PF12728"/>
    </source>
</evidence>
<comment type="caution">
    <text evidence="2">The sequence shown here is derived from an EMBL/GenBank/DDBJ whole genome shotgun (WGS) entry which is preliminary data.</text>
</comment>
<gene>
    <name evidence="2" type="ORF">A2561_03515</name>
</gene>
<dbReference type="InterPro" id="IPR041657">
    <property type="entry name" value="HTH_17"/>
</dbReference>
<dbReference type="Proteomes" id="UP000178935">
    <property type="component" value="Unassembled WGS sequence"/>
</dbReference>
<name>A0A1G2JL99_9BACT</name>
<dbReference type="EMBL" id="MHPU01000039">
    <property type="protein sequence ID" value="OGZ87733.1"/>
    <property type="molecule type" value="Genomic_DNA"/>
</dbReference>
<accession>A0A1G2JL99</accession>
<organism evidence="2 3">
    <name type="scientific">Candidatus Staskawiczbacteria bacterium RIFOXYD1_FULL_32_13</name>
    <dbReference type="NCBI Taxonomy" id="1802234"/>
    <lineage>
        <taxon>Bacteria</taxon>
        <taxon>Candidatus Staskawicziibacteriota</taxon>
    </lineage>
</organism>
<protein>
    <recommendedName>
        <fullName evidence="1">Helix-turn-helix domain-containing protein</fullName>
    </recommendedName>
</protein>
<dbReference type="NCBIfam" id="TIGR01764">
    <property type="entry name" value="excise"/>
    <property type="match status" value="1"/>
</dbReference>
<reference evidence="2 3" key="1">
    <citation type="journal article" date="2016" name="Nat. Commun.">
        <title>Thousands of microbial genomes shed light on interconnected biogeochemical processes in an aquifer system.</title>
        <authorList>
            <person name="Anantharaman K."/>
            <person name="Brown C.T."/>
            <person name="Hug L.A."/>
            <person name="Sharon I."/>
            <person name="Castelle C.J."/>
            <person name="Probst A.J."/>
            <person name="Thomas B.C."/>
            <person name="Singh A."/>
            <person name="Wilkins M.J."/>
            <person name="Karaoz U."/>
            <person name="Brodie E.L."/>
            <person name="Williams K.H."/>
            <person name="Hubbard S.S."/>
            <person name="Banfield J.F."/>
        </authorList>
    </citation>
    <scope>NUCLEOTIDE SEQUENCE [LARGE SCALE GENOMIC DNA]</scope>
</reference>
<feature type="domain" description="Helix-turn-helix" evidence="1">
    <location>
        <begin position="9"/>
        <end position="49"/>
    </location>
</feature>
<proteinExistence type="predicted"/>
<sequence>MNQIVKRDFYTTSELAVVLGISKQSVLKRMHNGSIKAIKMGRDFIIFKKHINLEKLKSIIKH</sequence>
<evidence type="ECO:0000313" key="3">
    <source>
        <dbReference type="Proteomes" id="UP000178935"/>
    </source>
</evidence>
<dbReference type="AlphaFoldDB" id="A0A1G2JL99"/>
<dbReference type="GO" id="GO:0003677">
    <property type="term" value="F:DNA binding"/>
    <property type="evidence" value="ECO:0007669"/>
    <property type="project" value="InterPro"/>
</dbReference>
<evidence type="ECO:0000313" key="2">
    <source>
        <dbReference type="EMBL" id="OGZ87733.1"/>
    </source>
</evidence>